<dbReference type="InterPro" id="IPR000073">
    <property type="entry name" value="AB_hydrolase_1"/>
</dbReference>
<dbReference type="EMBL" id="JAUSVO010000005">
    <property type="protein sequence ID" value="MDQ0439310.1"/>
    <property type="molecule type" value="Genomic_DNA"/>
</dbReference>
<dbReference type="PANTHER" id="PTHR43798:SF31">
    <property type="entry name" value="AB HYDROLASE SUPERFAMILY PROTEIN YCLE"/>
    <property type="match status" value="1"/>
</dbReference>
<dbReference type="Gene3D" id="3.40.50.1820">
    <property type="entry name" value="alpha/beta hydrolase"/>
    <property type="match status" value="1"/>
</dbReference>
<dbReference type="PRINTS" id="PR00111">
    <property type="entry name" value="ABHYDROLASE"/>
</dbReference>
<organism evidence="3 4">
    <name type="scientific">Kaistia dalseonensis</name>
    <dbReference type="NCBI Taxonomy" id="410840"/>
    <lineage>
        <taxon>Bacteria</taxon>
        <taxon>Pseudomonadati</taxon>
        <taxon>Pseudomonadota</taxon>
        <taxon>Alphaproteobacteria</taxon>
        <taxon>Hyphomicrobiales</taxon>
        <taxon>Kaistiaceae</taxon>
        <taxon>Kaistia</taxon>
    </lineage>
</organism>
<keyword evidence="4" id="KW-1185">Reference proteome</keyword>
<feature type="domain" description="AB hydrolase-1" evidence="2">
    <location>
        <begin position="35"/>
        <end position="258"/>
    </location>
</feature>
<dbReference type="Pfam" id="PF12697">
    <property type="entry name" value="Abhydrolase_6"/>
    <property type="match status" value="1"/>
</dbReference>
<dbReference type="InterPro" id="IPR050266">
    <property type="entry name" value="AB_hydrolase_sf"/>
</dbReference>
<protein>
    <submittedName>
        <fullName evidence="3">Pimeloyl-ACP methyl ester carboxylesterase</fullName>
    </submittedName>
</protein>
<gene>
    <name evidence="3" type="ORF">QO014_003711</name>
</gene>
<evidence type="ECO:0000313" key="4">
    <source>
        <dbReference type="Proteomes" id="UP001241603"/>
    </source>
</evidence>
<evidence type="ECO:0000259" key="2">
    <source>
        <dbReference type="Pfam" id="PF12697"/>
    </source>
</evidence>
<sequence length="268" mass="28740">MEFSRHPAMTAGTVHRDRVTLHYRVAGAGEPTLMLIHGWSCNQTFWAPQIAAFAGQFRVVTLDLAGHGRSAAATDQRPWSMADLAGDVEAVADAIGAESVMLVGHSMGGAVAVEAAIRMGPRCRFILGVDTFDEAAFYGARPPDEIAARRRIFEHDFAGTMRGMVRNITGETANAAVIDAIGDGMASSEPAVALAVLEQLLAWDIAARWPALTVPVATINSAMLARRNELLALDRLEIGLIEGVGHFPMLEDPDAFNALALEILRRQA</sequence>
<dbReference type="Proteomes" id="UP001241603">
    <property type="component" value="Unassembled WGS sequence"/>
</dbReference>
<dbReference type="SUPFAM" id="SSF53474">
    <property type="entry name" value="alpha/beta-Hydrolases"/>
    <property type="match status" value="1"/>
</dbReference>
<dbReference type="RefSeq" id="WP_266350198.1">
    <property type="nucleotide sequence ID" value="NZ_JAPKNG010000005.1"/>
</dbReference>
<reference evidence="3 4" key="1">
    <citation type="submission" date="2023-07" db="EMBL/GenBank/DDBJ databases">
        <title>Genomic Encyclopedia of Type Strains, Phase IV (KMG-IV): sequencing the most valuable type-strain genomes for metagenomic binning, comparative biology and taxonomic classification.</title>
        <authorList>
            <person name="Goeker M."/>
        </authorList>
    </citation>
    <scope>NUCLEOTIDE SEQUENCE [LARGE SCALE GENOMIC DNA]</scope>
    <source>
        <strain evidence="3 4">B6-8</strain>
    </source>
</reference>
<evidence type="ECO:0000313" key="3">
    <source>
        <dbReference type="EMBL" id="MDQ0439310.1"/>
    </source>
</evidence>
<evidence type="ECO:0000256" key="1">
    <source>
        <dbReference type="ARBA" id="ARBA00022801"/>
    </source>
</evidence>
<dbReference type="InterPro" id="IPR029058">
    <property type="entry name" value="AB_hydrolase_fold"/>
</dbReference>
<proteinExistence type="predicted"/>
<dbReference type="PANTHER" id="PTHR43798">
    <property type="entry name" value="MONOACYLGLYCEROL LIPASE"/>
    <property type="match status" value="1"/>
</dbReference>
<accession>A0ABU0HAG4</accession>
<comment type="caution">
    <text evidence="3">The sequence shown here is derived from an EMBL/GenBank/DDBJ whole genome shotgun (WGS) entry which is preliminary data.</text>
</comment>
<name>A0ABU0HAG4_9HYPH</name>
<keyword evidence="1" id="KW-0378">Hydrolase</keyword>